<comment type="caution">
    <text evidence="2">The sequence shown here is derived from an EMBL/GenBank/DDBJ whole genome shotgun (WGS) entry which is preliminary data.</text>
</comment>
<evidence type="ECO:0000256" key="1">
    <source>
        <dbReference type="SAM" id="Coils"/>
    </source>
</evidence>
<dbReference type="Gene3D" id="1.20.5.340">
    <property type="match status" value="1"/>
</dbReference>
<protein>
    <submittedName>
        <fullName evidence="2">4795_t:CDS:1</fullName>
    </submittedName>
</protein>
<feature type="non-terminal residue" evidence="2">
    <location>
        <position position="136"/>
    </location>
</feature>
<name>A0A9N9HLF9_9GLOM</name>
<evidence type="ECO:0000313" key="2">
    <source>
        <dbReference type="EMBL" id="CAG8686975.1"/>
    </source>
</evidence>
<keyword evidence="1" id="KW-0175">Coiled coil</keyword>
<reference evidence="2" key="1">
    <citation type="submission" date="2021-06" db="EMBL/GenBank/DDBJ databases">
        <authorList>
            <person name="Kallberg Y."/>
            <person name="Tangrot J."/>
            <person name="Rosling A."/>
        </authorList>
    </citation>
    <scope>NUCLEOTIDE SEQUENCE</scope>
    <source>
        <strain evidence="2">MT106</strain>
    </source>
</reference>
<dbReference type="EMBL" id="CAJVPL010012695">
    <property type="protein sequence ID" value="CAG8686975.1"/>
    <property type="molecule type" value="Genomic_DNA"/>
</dbReference>
<feature type="coiled-coil region" evidence="1">
    <location>
        <begin position="46"/>
        <end position="98"/>
    </location>
</feature>
<sequence length="136" mass="14911">MRYDFGNEYYKREEMQNIYHQIGAEVEQVGLVYDCLKKMREEVGSIKDFLAQAHNLRQEVANLKAAVADNKRLANKIAADAVANLKILENRLDNFKSQSAIGSDINNLSSRISSLESRVSSLGNGGGSSNSGGVSV</sequence>
<gene>
    <name evidence="2" type="ORF">AGERDE_LOCUS12951</name>
</gene>
<organism evidence="2 3">
    <name type="scientific">Ambispora gerdemannii</name>
    <dbReference type="NCBI Taxonomy" id="144530"/>
    <lineage>
        <taxon>Eukaryota</taxon>
        <taxon>Fungi</taxon>
        <taxon>Fungi incertae sedis</taxon>
        <taxon>Mucoromycota</taxon>
        <taxon>Glomeromycotina</taxon>
        <taxon>Glomeromycetes</taxon>
        <taxon>Archaeosporales</taxon>
        <taxon>Ambisporaceae</taxon>
        <taxon>Ambispora</taxon>
    </lineage>
</organism>
<dbReference type="Proteomes" id="UP000789831">
    <property type="component" value="Unassembled WGS sequence"/>
</dbReference>
<dbReference type="AlphaFoldDB" id="A0A9N9HLF9"/>
<accession>A0A9N9HLF9</accession>
<evidence type="ECO:0000313" key="3">
    <source>
        <dbReference type="Proteomes" id="UP000789831"/>
    </source>
</evidence>
<proteinExistence type="predicted"/>
<keyword evidence="3" id="KW-1185">Reference proteome</keyword>